<accession>A0A4Y2SMX8</accession>
<keyword evidence="3" id="KW-1185">Reference proteome</keyword>
<proteinExistence type="predicted"/>
<evidence type="ECO:0000256" key="1">
    <source>
        <dbReference type="SAM" id="MobiDB-lite"/>
    </source>
</evidence>
<dbReference type="Proteomes" id="UP000499080">
    <property type="component" value="Unassembled WGS sequence"/>
</dbReference>
<reference evidence="2 3" key="1">
    <citation type="journal article" date="2019" name="Sci. Rep.">
        <title>Orb-weaving spider Araneus ventricosus genome elucidates the spidroin gene catalogue.</title>
        <authorList>
            <person name="Kono N."/>
            <person name="Nakamura H."/>
            <person name="Ohtoshi R."/>
            <person name="Moran D.A.P."/>
            <person name="Shinohara A."/>
            <person name="Yoshida Y."/>
            <person name="Fujiwara M."/>
            <person name="Mori M."/>
            <person name="Tomita M."/>
            <person name="Arakawa K."/>
        </authorList>
    </citation>
    <scope>NUCLEOTIDE SEQUENCE [LARGE SCALE GENOMIC DNA]</scope>
</reference>
<dbReference type="AlphaFoldDB" id="A0A4Y2SMX8"/>
<name>A0A4Y2SMX8_ARAVE</name>
<evidence type="ECO:0000313" key="2">
    <source>
        <dbReference type="EMBL" id="GBN88445.1"/>
    </source>
</evidence>
<dbReference type="EMBL" id="BGPR01022281">
    <property type="protein sequence ID" value="GBN88445.1"/>
    <property type="molecule type" value="Genomic_DNA"/>
</dbReference>
<evidence type="ECO:0000313" key="3">
    <source>
        <dbReference type="Proteomes" id="UP000499080"/>
    </source>
</evidence>
<comment type="caution">
    <text evidence="2">The sequence shown here is derived from an EMBL/GenBank/DDBJ whole genome shotgun (WGS) entry which is preliminary data.</text>
</comment>
<feature type="region of interest" description="Disordered" evidence="1">
    <location>
        <begin position="115"/>
        <end position="147"/>
    </location>
</feature>
<organism evidence="2 3">
    <name type="scientific">Araneus ventricosus</name>
    <name type="common">Orbweaver spider</name>
    <name type="synonym">Epeira ventricosa</name>
    <dbReference type="NCBI Taxonomy" id="182803"/>
    <lineage>
        <taxon>Eukaryota</taxon>
        <taxon>Metazoa</taxon>
        <taxon>Ecdysozoa</taxon>
        <taxon>Arthropoda</taxon>
        <taxon>Chelicerata</taxon>
        <taxon>Arachnida</taxon>
        <taxon>Araneae</taxon>
        <taxon>Araneomorphae</taxon>
        <taxon>Entelegynae</taxon>
        <taxon>Araneoidea</taxon>
        <taxon>Araneidae</taxon>
        <taxon>Araneus</taxon>
    </lineage>
</organism>
<gene>
    <name evidence="2" type="ORF">AVEN_47643_1</name>
</gene>
<protein>
    <submittedName>
        <fullName evidence="2">Uncharacterized protein</fullName>
    </submittedName>
</protein>
<feature type="compositionally biased region" description="Polar residues" evidence="1">
    <location>
        <begin position="137"/>
        <end position="147"/>
    </location>
</feature>
<sequence>MRENILSSYACGLKWQIRIRIALLDMTSDQDTLYPQKPSAIYALWAEMANIRIRIALLDMTSDQDTLKLASEFTARMRFRELEQRTDAGTDLLNRRSLISLRICRFRVHRKRKPTVDTRDNPFSLSSPPHLARKLSRSISGTSSTPP</sequence>